<gene>
    <name evidence="2" type="ORF">FCG67_05935</name>
</gene>
<dbReference type="EMBL" id="SUMD01000002">
    <property type="protein sequence ID" value="TJZ80489.1"/>
    <property type="molecule type" value="Genomic_DNA"/>
</dbReference>
<evidence type="ECO:0000313" key="2">
    <source>
        <dbReference type="EMBL" id="TJZ80489.1"/>
    </source>
</evidence>
<keyword evidence="1" id="KW-0812">Transmembrane</keyword>
<comment type="caution">
    <text evidence="2">The sequence shown here is derived from an EMBL/GenBank/DDBJ whole genome shotgun (WGS) entry which is preliminary data.</text>
</comment>
<organism evidence="2 3">
    <name type="scientific">Rhodococcus oryzae</name>
    <dbReference type="NCBI Taxonomy" id="2571143"/>
    <lineage>
        <taxon>Bacteria</taxon>
        <taxon>Bacillati</taxon>
        <taxon>Actinomycetota</taxon>
        <taxon>Actinomycetes</taxon>
        <taxon>Mycobacteriales</taxon>
        <taxon>Nocardiaceae</taxon>
        <taxon>Rhodococcus</taxon>
    </lineage>
</organism>
<protein>
    <recommendedName>
        <fullName evidence="4">Transmembrane protein</fullName>
    </recommendedName>
</protein>
<feature type="transmembrane region" description="Helical" evidence="1">
    <location>
        <begin position="303"/>
        <end position="329"/>
    </location>
</feature>
<reference evidence="2 3" key="1">
    <citation type="submission" date="2019-04" db="EMBL/GenBank/DDBJ databases">
        <title>Rhodococcus oryzae sp. nov., a novel actinomycete isolated from rhizosphere soil of rice (Oryza sativa L.).</title>
        <authorList>
            <person name="Li C."/>
        </authorList>
    </citation>
    <scope>NUCLEOTIDE SEQUENCE [LARGE SCALE GENOMIC DNA]</scope>
    <source>
        <strain evidence="2 3">NEAU-CX67</strain>
    </source>
</reference>
<name>A0ABY2RPT5_9NOCA</name>
<keyword evidence="1" id="KW-1133">Transmembrane helix</keyword>
<feature type="transmembrane region" description="Helical" evidence="1">
    <location>
        <begin position="66"/>
        <end position="92"/>
    </location>
</feature>
<evidence type="ECO:0000256" key="1">
    <source>
        <dbReference type="SAM" id="Phobius"/>
    </source>
</evidence>
<proteinExistence type="predicted"/>
<feature type="transmembrane region" description="Helical" evidence="1">
    <location>
        <begin position="165"/>
        <end position="195"/>
    </location>
</feature>
<feature type="transmembrane region" description="Helical" evidence="1">
    <location>
        <begin position="564"/>
        <end position="584"/>
    </location>
</feature>
<sequence>MIARPAGLTRAVPALYSLALAALILGPLLGPGYLLLRDAVSTPRSYLTDSALGLTDAAARAVPQDALIAALTSVVDGGLVVKAILLSALWLAGWGAARMVAALLPTTGLGPQLLASTVLLWNPYVAERLLQGHWSLLTGYAALPWTVLAALRLRRSPVPWSPRSWCPLGLTLAAAGLTPTGALLATTLAAVLLALPGGAGARWSRLAVTAALAVAASAPWLTATALSGAGAQGSDPAGVAAFAARAEPGLGTLGSLAGLGGIWNSTAVPATRTGIFALVGTAVLLAVVACGLPALWRRRGNPVIVALAVVAAAAVLLPALAATGWGLTAGEWAATRVPGAGLLRDAQKWVALAVPFYALAAAAGAGALARLGGRVFGTATAGRNRTGAAAAVGIVAVLIALPDLAWGVGGALRPVHYPASWERVASQLRTADESGDVAVLPAGMFRLFPYSGDAPVLDPAPRMLPEDVLQTGELIVAEGTVEGEGSRARDVERLLLAGEDADGLANLGVRWVLLEHSTPGPLGQSRRTLDQLDEVYADEELSLYRMAGPVEVTAADPVRRAASVAAHLVWAALLAGSALGLLAHRARDRRGRGRADQA</sequence>
<evidence type="ECO:0000313" key="3">
    <source>
        <dbReference type="Proteomes" id="UP000305109"/>
    </source>
</evidence>
<feature type="transmembrane region" description="Helical" evidence="1">
    <location>
        <begin position="99"/>
        <end position="121"/>
    </location>
</feature>
<keyword evidence="1" id="KW-0472">Membrane</keyword>
<feature type="transmembrane region" description="Helical" evidence="1">
    <location>
        <begin position="12"/>
        <end position="36"/>
    </location>
</feature>
<feature type="transmembrane region" description="Helical" evidence="1">
    <location>
        <begin position="275"/>
        <end position="296"/>
    </location>
</feature>
<dbReference type="Proteomes" id="UP000305109">
    <property type="component" value="Unassembled WGS sequence"/>
</dbReference>
<keyword evidence="3" id="KW-1185">Reference proteome</keyword>
<evidence type="ECO:0008006" key="4">
    <source>
        <dbReference type="Google" id="ProtNLM"/>
    </source>
</evidence>
<feature type="transmembrane region" description="Helical" evidence="1">
    <location>
        <begin position="388"/>
        <end position="408"/>
    </location>
</feature>
<feature type="transmembrane region" description="Helical" evidence="1">
    <location>
        <begin position="349"/>
        <end position="368"/>
    </location>
</feature>
<accession>A0ABY2RPT5</accession>
<feature type="transmembrane region" description="Helical" evidence="1">
    <location>
        <begin position="133"/>
        <end position="153"/>
    </location>
</feature>